<reference evidence="3" key="2">
    <citation type="submission" date="2025-08" db="UniProtKB">
        <authorList>
            <consortium name="RefSeq"/>
        </authorList>
    </citation>
    <scope>IDENTIFICATION</scope>
    <source>
        <tissue evidence="3">Leaf</tissue>
    </source>
</reference>
<dbReference type="PANTHER" id="PTHR31963">
    <property type="entry name" value="RAS GUANINE NUCLEOTIDE EXCHANGE FACTOR K"/>
    <property type="match status" value="1"/>
</dbReference>
<keyword evidence="2" id="KW-1185">Reference proteome</keyword>
<dbReference type="Proteomes" id="UP000790787">
    <property type="component" value="Chromosome 4"/>
</dbReference>
<dbReference type="PaxDb" id="4097-A0A1S3ZJ14"/>
<feature type="transmembrane region" description="Helical" evidence="1">
    <location>
        <begin position="180"/>
        <end position="207"/>
    </location>
</feature>
<reference evidence="2" key="1">
    <citation type="journal article" date="2014" name="Nat. Commun.">
        <title>The tobacco genome sequence and its comparison with those of tomato and potato.</title>
        <authorList>
            <person name="Sierro N."/>
            <person name="Battey J.N."/>
            <person name="Ouadi S."/>
            <person name="Bakaher N."/>
            <person name="Bovet L."/>
            <person name="Willig A."/>
            <person name="Goepfert S."/>
            <person name="Peitsch M.C."/>
            <person name="Ivanov N.V."/>
        </authorList>
    </citation>
    <scope>NUCLEOTIDE SEQUENCE [LARGE SCALE GENOMIC DNA]</scope>
</reference>
<gene>
    <name evidence="3" type="primary">LOC107787413</name>
</gene>
<dbReference type="OMA" id="KIRVFYY"/>
<dbReference type="InterPro" id="IPR021924">
    <property type="entry name" value="DUF3537"/>
</dbReference>
<dbReference type="AlphaFoldDB" id="A0A1S3ZJ14"/>
<evidence type="ECO:0000313" key="2">
    <source>
        <dbReference type="Proteomes" id="UP000790787"/>
    </source>
</evidence>
<feature type="transmembrane region" description="Helical" evidence="1">
    <location>
        <begin position="413"/>
        <end position="440"/>
    </location>
</feature>
<feature type="transmembrane region" description="Helical" evidence="1">
    <location>
        <begin position="98"/>
        <end position="116"/>
    </location>
</feature>
<dbReference type="Pfam" id="PF12056">
    <property type="entry name" value="DUF3537"/>
    <property type="match status" value="1"/>
</dbReference>
<evidence type="ECO:0000313" key="3">
    <source>
        <dbReference type="RefSeq" id="XP_016464465.1"/>
    </source>
</evidence>
<keyword evidence="1" id="KW-0472">Membrane</keyword>
<dbReference type="PANTHER" id="PTHR31963:SF28">
    <property type="entry name" value="GUSTATORY RECEPTOR"/>
    <property type="match status" value="1"/>
</dbReference>
<feature type="transmembrane region" description="Helical" evidence="1">
    <location>
        <begin position="254"/>
        <end position="274"/>
    </location>
</feature>
<feature type="transmembrane region" description="Helical" evidence="1">
    <location>
        <begin position="147"/>
        <end position="168"/>
    </location>
</feature>
<dbReference type="OrthoDB" id="1897957at2759"/>
<dbReference type="KEGG" id="nta:107787413"/>
<organism evidence="2 3">
    <name type="scientific">Nicotiana tabacum</name>
    <name type="common">Common tobacco</name>
    <dbReference type="NCBI Taxonomy" id="4097"/>
    <lineage>
        <taxon>Eukaryota</taxon>
        <taxon>Viridiplantae</taxon>
        <taxon>Streptophyta</taxon>
        <taxon>Embryophyta</taxon>
        <taxon>Tracheophyta</taxon>
        <taxon>Spermatophyta</taxon>
        <taxon>Magnoliopsida</taxon>
        <taxon>eudicotyledons</taxon>
        <taxon>Gunneridae</taxon>
        <taxon>Pentapetalae</taxon>
        <taxon>asterids</taxon>
        <taxon>lamiids</taxon>
        <taxon>Solanales</taxon>
        <taxon>Solanaceae</taxon>
        <taxon>Nicotianoideae</taxon>
        <taxon>Nicotianeae</taxon>
        <taxon>Nicotiana</taxon>
    </lineage>
</organism>
<feature type="transmembrane region" description="Helical" evidence="1">
    <location>
        <begin position="280"/>
        <end position="304"/>
    </location>
</feature>
<sequence length="450" mass="50931">MAAVECRPPEPEADDNDNSIHVSLIDAIQNFTDLDISLNKLERFLRVLGFCQYSILSTALSWLAFFVISIIVPLLVAYFTYCSNCERYKIDHFELEVLVSQSIAAATSLLCISHNLRKYRIRKLLFVDRYHGQLTQFSELYLKKIRVFYYLVVSWMTICFLLKITRAVTRAVYLYDGSVLWSIGIVVASLVSWAYSTIIFLVGTALFHLVGNLQVIHFEHFGKLLEMDMDVLVYINEHMRLTYYLCKISHRFRMFLLLEYLIVTASQCIVLLQTTTNQGIINFVNAGDFAVLSIVQLVGLLICLNAAAKISHRAQGLGSVASRWHALVTCNNDDTSVSGLSSDGRNVEAPKTLSQLPVNNSEGDLESADCMPPPTNIELTSTMSSYHKRQAFVAYVQSNPGGFSIFGWKVDRLLINTLFFVEMTLVTFLLGMTLTIKALLEFLLWEKLEP</sequence>
<dbReference type="STRING" id="4097.A0A1S3ZJ14"/>
<evidence type="ECO:0000256" key="1">
    <source>
        <dbReference type="SAM" id="Phobius"/>
    </source>
</evidence>
<feature type="transmembrane region" description="Helical" evidence="1">
    <location>
        <begin position="53"/>
        <end position="78"/>
    </location>
</feature>
<dbReference type="GeneID" id="107787413"/>
<name>A0A1S3ZJ14_TOBAC</name>
<dbReference type="RefSeq" id="XP_016464465.1">
    <property type="nucleotide sequence ID" value="XM_016608979.2"/>
</dbReference>
<proteinExistence type="predicted"/>
<accession>A0A1S3ZJ14</accession>
<protein>
    <submittedName>
        <fullName evidence="3">Uncharacterized protein LOC107787413</fullName>
    </submittedName>
</protein>
<keyword evidence="1" id="KW-1133">Transmembrane helix</keyword>
<keyword evidence="1" id="KW-0812">Transmembrane</keyword>
<dbReference type="RefSeq" id="XP_016464465.1">
    <property type="nucleotide sequence ID" value="XM_016608979.1"/>
</dbReference>